<dbReference type="EMBL" id="VIEB01000513">
    <property type="protein sequence ID" value="TQD88261.1"/>
    <property type="molecule type" value="Genomic_DNA"/>
</dbReference>
<keyword evidence="3" id="KW-1185">Reference proteome</keyword>
<evidence type="ECO:0000313" key="2">
    <source>
        <dbReference type="EMBL" id="TQD88261.1"/>
    </source>
</evidence>
<name>A0A540LP39_MALBA</name>
<accession>A0A540LP39</accession>
<proteinExistence type="predicted"/>
<comment type="caution">
    <text evidence="2">The sequence shown here is derived from an EMBL/GenBank/DDBJ whole genome shotgun (WGS) entry which is preliminary data.</text>
</comment>
<evidence type="ECO:0000313" key="3">
    <source>
        <dbReference type="Proteomes" id="UP000315295"/>
    </source>
</evidence>
<protein>
    <submittedName>
        <fullName evidence="2">Uncharacterized protein</fullName>
    </submittedName>
</protein>
<dbReference type="AlphaFoldDB" id="A0A540LP39"/>
<keyword evidence="1" id="KW-0732">Signal</keyword>
<organism evidence="2 3">
    <name type="scientific">Malus baccata</name>
    <name type="common">Siberian crab apple</name>
    <name type="synonym">Pyrus baccata</name>
    <dbReference type="NCBI Taxonomy" id="106549"/>
    <lineage>
        <taxon>Eukaryota</taxon>
        <taxon>Viridiplantae</taxon>
        <taxon>Streptophyta</taxon>
        <taxon>Embryophyta</taxon>
        <taxon>Tracheophyta</taxon>
        <taxon>Spermatophyta</taxon>
        <taxon>Magnoliopsida</taxon>
        <taxon>eudicotyledons</taxon>
        <taxon>Gunneridae</taxon>
        <taxon>Pentapetalae</taxon>
        <taxon>rosids</taxon>
        <taxon>fabids</taxon>
        <taxon>Rosales</taxon>
        <taxon>Rosaceae</taxon>
        <taxon>Amygdaloideae</taxon>
        <taxon>Maleae</taxon>
        <taxon>Malus</taxon>
    </lineage>
</organism>
<gene>
    <name evidence="2" type="ORF">C1H46_026142</name>
</gene>
<sequence>MASLFVLNLGIAPLFSEGVDGAPSMGLLSFPALAVAPFPSMERWSNPPSTGSVDGVLSSGHLPMDHGILIWSFWAIWGSVLKILQNIKSNSKFGGSHLTTCLLLLSCFSPVKDNYMLSPLQRCPLCVWYRLRARNVVFGIAVVSLDLKIWHFFPNIVTTMGSSCAPCDNVFMDSAAYVVGEDLFRIFRLFCVATFRPLRLDLGFWNSMYFFFFCFWYR</sequence>
<evidence type="ECO:0000256" key="1">
    <source>
        <dbReference type="SAM" id="SignalP"/>
    </source>
</evidence>
<reference evidence="2 3" key="1">
    <citation type="journal article" date="2019" name="G3 (Bethesda)">
        <title>Sequencing of a Wild Apple (Malus baccata) Genome Unravels the Differences Between Cultivated and Wild Apple Species Regarding Disease Resistance and Cold Tolerance.</title>
        <authorList>
            <person name="Chen X."/>
        </authorList>
    </citation>
    <scope>NUCLEOTIDE SEQUENCE [LARGE SCALE GENOMIC DNA]</scope>
    <source>
        <strain evidence="3">cv. Shandingzi</strain>
        <tissue evidence="2">Leaves</tissue>
    </source>
</reference>
<feature type="signal peptide" evidence="1">
    <location>
        <begin position="1"/>
        <end position="21"/>
    </location>
</feature>
<feature type="chain" id="PRO_5022110184" evidence="1">
    <location>
        <begin position="22"/>
        <end position="218"/>
    </location>
</feature>
<dbReference type="Proteomes" id="UP000315295">
    <property type="component" value="Unassembled WGS sequence"/>
</dbReference>